<evidence type="ECO:0000256" key="1">
    <source>
        <dbReference type="SAM" id="Phobius"/>
    </source>
</evidence>
<dbReference type="Proteomes" id="UP001259803">
    <property type="component" value="Unassembled WGS sequence"/>
</dbReference>
<proteinExistence type="predicted"/>
<dbReference type="InterPro" id="IPR010664">
    <property type="entry name" value="LipoPS_assembly_LptC-rel"/>
</dbReference>
<protein>
    <submittedName>
        <fullName evidence="2">LPS export ABC transporter periplasmic protein LptC</fullName>
    </submittedName>
</protein>
<gene>
    <name evidence="2" type="primary">lptC</name>
    <name evidence="2" type="ORF">RM533_05915</name>
</gene>
<name>A0ABU2ZH79_9SPHN</name>
<keyword evidence="1" id="KW-0812">Transmembrane</keyword>
<feature type="transmembrane region" description="Helical" evidence="1">
    <location>
        <begin position="25"/>
        <end position="47"/>
    </location>
</feature>
<evidence type="ECO:0000313" key="3">
    <source>
        <dbReference type="Proteomes" id="UP001259803"/>
    </source>
</evidence>
<keyword evidence="1" id="KW-1133">Transmembrane helix</keyword>
<keyword evidence="3" id="KW-1185">Reference proteome</keyword>
<organism evidence="2 3">
    <name type="scientific">Croceicoccus esteveae</name>
    <dbReference type="NCBI Taxonomy" id="3075597"/>
    <lineage>
        <taxon>Bacteria</taxon>
        <taxon>Pseudomonadati</taxon>
        <taxon>Pseudomonadota</taxon>
        <taxon>Alphaproteobacteria</taxon>
        <taxon>Sphingomonadales</taxon>
        <taxon>Erythrobacteraceae</taxon>
        <taxon>Croceicoccus</taxon>
    </lineage>
</organism>
<reference evidence="2 3" key="1">
    <citation type="submission" date="2023-09" db="EMBL/GenBank/DDBJ databases">
        <authorList>
            <person name="Rey-Velasco X."/>
        </authorList>
    </citation>
    <scope>NUCLEOTIDE SEQUENCE [LARGE SCALE GENOMIC DNA]</scope>
    <source>
        <strain evidence="2 3">F390</strain>
    </source>
</reference>
<dbReference type="Pfam" id="PF06835">
    <property type="entry name" value="LptC"/>
    <property type="match status" value="1"/>
</dbReference>
<comment type="caution">
    <text evidence="2">The sequence shown here is derived from an EMBL/GenBank/DDBJ whole genome shotgun (WGS) entry which is preliminary data.</text>
</comment>
<dbReference type="EMBL" id="JAVRHS010000003">
    <property type="protein sequence ID" value="MDT0575716.1"/>
    <property type="molecule type" value="Genomic_DNA"/>
</dbReference>
<evidence type="ECO:0000313" key="2">
    <source>
        <dbReference type="EMBL" id="MDT0575716.1"/>
    </source>
</evidence>
<dbReference type="RefSeq" id="WP_311340286.1">
    <property type="nucleotide sequence ID" value="NZ_JAVRHS010000003.1"/>
</dbReference>
<accession>A0ABU2ZH79</accession>
<sequence length="214" mass="23399">MTAQAEIMRDKRRHLAEPGGGHDRLIRILSIVLPVAILALAAAMVLAPLTPRSEISFLLDRNKVALTQNRMTVKKAMYRGLDKDARPFSLMAGSAVQRSRETARVGIDDVTARLLLSEGPAQLTARRGVYDMDRQSVMIPGTVHFEAADGYRMMARNVAIDLRDKALVGDGRVEGTVPAGSFSADRIEADLQQRTVSLIGNARLRMTPGKLKVP</sequence>
<keyword evidence="1" id="KW-0472">Membrane</keyword>